<dbReference type="EMBL" id="VSWC01000080">
    <property type="protein sequence ID" value="KAA1092689.1"/>
    <property type="molecule type" value="Genomic_DNA"/>
</dbReference>
<feature type="binding site" evidence="6">
    <location>
        <position position="257"/>
    </location>
    <ligand>
        <name>FAD</name>
        <dbReference type="ChEBI" id="CHEBI:57692"/>
    </ligand>
</feature>
<reference evidence="10 11" key="1">
    <citation type="submission" date="2019-05" db="EMBL/GenBank/DDBJ databases">
        <title>Emergence of the Ug99 lineage of the wheat stem rust pathogen through somatic hybridization.</title>
        <authorList>
            <person name="Li F."/>
            <person name="Upadhyaya N.M."/>
            <person name="Sperschneider J."/>
            <person name="Matny O."/>
            <person name="Nguyen-Phuc H."/>
            <person name="Mago R."/>
            <person name="Raley C."/>
            <person name="Miller M.E."/>
            <person name="Silverstein K.A.T."/>
            <person name="Henningsen E."/>
            <person name="Hirsch C.D."/>
            <person name="Visser B."/>
            <person name="Pretorius Z.A."/>
            <person name="Steffenson B.J."/>
            <person name="Schwessinger B."/>
            <person name="Dodds P.N."/>
            <person name="Figueroa M."/>
        </authorList>
    </citation>
    <scope>NUCLEOTIDE SEQUENCE [LARGE SCALE GENOMIC DNA]</scope>
    <source>
        <strain evidence="8">21-0</strain>
        <strain evidence="9 11">Ug99</strain>
    </source>
</reference>
<dbReference type="Gene3D" id="3.40.50.80">
    <property type="entry name" value="Nucleotide-binding domain of ferredoxin-NADP reductase (FNR) module"/>
    <property type="match status" value="1"/>
</dbReference>
<keyword evidence="4 6" id="KW-0274">FAD</keyword>
<evidence type="ECO:0000259" key="7">
    <source>
        <dbReference type="PROSITE" id="PS51384"/>
    </source>
</evidence>
<dbReference type="PROSITE" id="PS51384">
    <property type="entry name" value="FAD_FR"/>
    <property type="match status" value="1"/>
</dbReference>
<dbReference type="Gene3D" id="2.40.30.10">
    <property type="entry name" value="Translation factors"/>
    <property type="match status" value="1"/>
</dbReference>
<evidence type="ECO:0000313" key="9">
    <source>
        <dbReference type="EMBL" id="KAA1093787.1"/>
    </source>
</evidence>
<dbReference type="InterPro" id="IPR017927">
    <property type="entry name" value="FAD-bd_FR_type"/>
</dbReference>
<evidence type="ECO:0000256" key="4">
    <source>
        <dbReference type="ARBA" id="ARBA00022827"/>
    </source>
</evidence>
<feature type="binding site" evidence="6">
    <location>
        <position position="215"/>
    </location>
    <ligand>
        <name>FAD</name>
        <dbReference type="ChEBI" id="CHEBI:57692"/>
    </ligand>
</feature>
<evidence type="ECO:0000256" key="6">
    <source>
        <dbReference type="PIRSR" id="PIRSR601834-1"/>
    </source>
</evidence>
<proteinExistence type="inferred from homology"/>
<evidence type="ECO:0000256" key="1">
    <source>
        <dbReference type="ARBA" id="ARBA00001974"/>
    </source>
</evidence>
<name>A0A5B0NXX9_PUCGR</name>
<dbReference type="PANTHER" id="PTHR19370:SF184">
    <property type="entry name" value="NADH-CYTOCHROME B5 REDUCTASE-LIKE"/>
    <property type="match status" value="1"/>
</dbReference>
<evidence type="ECO:0000313" key="11">
    <source>
        <dbReference type="Proteomes" id="UP000325313"/>
    </source>
</evidence>
<dbReference type="AlphaFoldDB" id="A0A5B0NXX9"/>
<evidence type="ECO:0000313" key="8">
    <source>
        <dbReference type="EMBL" id="KAA1092689.1"/>
    </source>
</evidence>
<comment type="cofactor">
    <cofactor evidence="1 6">
        <name>FAD</name>
        <dbReference type="ChEBI" id="CHEBI:57692"/>
    </cofactor>
</comment>
<dbReference type="PRINTS" id="PR00406">
    <property type="entry name" value="CYTB5RDTASE"/>
</dbReference>
<comment type="similarity">
    <text evidence="2">Belongs to the flavoprotein pyridine nucleotide cytochrome reductase family.</text>
</comment>
<feature type="binding site" evidence="6">
    <location>
        <position position="205"/>
    </location>
    <ligand>
        <name>FAD</name>
        <dbReference type="ChEBI" id="CHEBI:57692"/>
    </ligand>
</feature>
<keyword evidence="5" id="KW-0560">Oxidoreductase</keyword>
<dbReference type="InterPro" id="IPR008333">
    <property type="entry name" value="Cbr1-like_FAD-bd_dom"/>
</dbReference>
<dbReference type="CDD" id="cd06183">
    <property type="entry name" value="cyt_b5_reduct_like"/>
    <property type="match status" value="1"/>
</dbReference>
<evidence type="ECO:0000256" key="5">
    <source>
        <dbReference type="ARBA" id="ARBA00023002"/>
    </source>
</evidence>
<dbReference type="PANTHER" id="PTHR19370">
    <property type="entry name" value="NADH-CYTOCHROME B5 REDUCTASE"/>
    <property type="match status" value="1"/>
</dbReference>
<dbReference type="Proteomes" id="UP000324748">
    <property type="component" value="Unassembled WGS sequence"/>
</dbReference>
<gene>
    <name evidence="8" type="ORF">PGT21_011251</name>
    <name evidence="9" type="ORF">PGTUg99_029437</name>
</gene>
<evidence type="ECO:0000313" key="10">
    <source>
        <dbReference type="Proteomes" id="UP000324748"/>
    </source>
</evidence>
<dbReference type="Pfam" id="PF00175">
    <property type="entry name" value="NAD_binding_1"/>
    <property type="match status" value="1"/>
</dbReference>
<keyword evidence="3 6" id="KW-0285">Flavoprotein</keyword>
<feature type="binding site" evidence="6">
    <location>
        <position position="177"/>
    </location>
    <ligand>
        <name>FAD</name>
        <dbReference type="ChEBI" id="CHEBI:57692"/>
    </ligand>
</feature>
<evidence type="ECO:0000256" key="3">
    <source>
        <dbReference type="ARBA" id="ARBA00022630"/>
    </source>
</evidence>
<dbReference type="InterPro" id="IPR001834">
    <property type="entry name" value="CBR-like"/>
</dbReference>
<feature type="binding site" evidence="6">
    <location>
        <position position="214"/>
    </location>
    <ligand>
        <name>FAD</name>
        <dbReference type="ChEBI" id="CHEBI:57692"/>
    </ligand>
</feature>
<dbReference type="InterPro" id="IPR039261">
    <property type="entry name" value="FNR_nucleotide-bd"/>
</dbReference>
<dbReference type="SUPFAM" id="SSF52343">
    <property type="entry name" value="Ferredoxin reductase-like, C-terminal NADP-linked domain"/>
    <property type="match status" value="1"/>
</dbReference>
<keyword evidence="10" id="KW-1185">Reference proteome</keyword>
<comment type="caution">
    <text evidence="8">The sequence shown here is derived from an EMBL/GenBank/DDBJ whole genome shotgun (WGS) entry which is preliminary data.</text>
</comment>
<evidence type="ECO:0000256" key="2">
    <source>
        <dbReference type="ARBA" id="ARBA00006105"/>
    </source>
</evidence>
<dbReference type="EMBL" id="VDEP01000373">
    <property type="protein sequence ID" value="KAA1093787.1"/>
    <property type="molecule type" value="Genomic_DNA"/>
</dbReference>
<dbReference type="InterPro" id="IPR001433">
    <property type="entry name" value="OxRdtase_FAD/NAD-bd"/>
</dbReference>
<dbReference type="Proteomes" id="UP000325313">
    <property type="component" value="Unassembled WGS sequence"/>
</dbReference>
<organism evidence="8 10">
    <name type="scientific">Puccinia graminis f. sp. tritici</name>
    <dbReference type="NCBI Taxonomy" id="56615"/>
    <lineage>
        <taxon>Eukaryota</taxon>
        <taxon>Fungi</taxon>
        <taxon>Dikarya</taxon>
        <taxon>Basidiomycota</taxon>
        <taxon>Pucciniomycotina</taxon>
        <taxon>Pucciniomycetes</taxon>
        <taxon>Pucciniales</taxon>
        <taxon>Pucciniaceae</taxon>
        <taxon>Puccinia</taxon>
    </lineage>
</organism>
<dbReference type="SUPFAM" id="SSF63380">
    <property type="entry name" value="Riboflavin synthase domain-like"/>
    <property type="match status" value="1"/>
</dbReference>
<feature type="binding site" evidence="6">
    <location>
        <position position="175"/>
    </location>
    <ligand>
        <name>FAD</name>
        <dbReference type="ChEBI" id="CHEBI:57692"/>
    </ligand>
</feature>
<dbReference type="OrthoDB" id="432685at2759"/>
<dbReference type="Pfam" id="PF00970">
    <property type="entry name" value="FAD_binding_6"/>
    <property type="match status" value="1"/>
</dbReference>
<feature type="binding site" evidence="6">
    <location>
        <position position="207"/>
    </location>
    <ligand>
        <name>FAD</name>
        <dbReference type="ChEBI" id="CHEBI:57692"/>
    </ligand>
</feature>
<dbReference type="InterPro" id="IPR017938">
    <property type="entry name" value="Riboflavin_synthase-like_b-brl"/>
</dbReference>
<feature type="domain" description="FAD-binding FR-type" evidence="7">
    <location>
        <begin position="124"/>
        <end position="240"/>
    </location>
</feature>
<accession>A0A5B0NXX9</accession>
<protein>
    <recommendedName>
        <fullName evidence="7">FAD-binding FR-type domain-containing protein</fullName>
    </recommendedName>
</protein>
<feature type="binding site" evidence="6">
    <location>
        <position position="176"/>
    </location>
    <ligand>
        <name>FAD</name>
        <dbReference type="ChEBI" id="CHEBI:57692"/>
    </ligand>
</feature>
<dbReference type="GO" id="GO:0016491">
    <property type="term" value="F:oxidoreductase activity"/>
    <property type="evidence" value="ECO:0007669"/>
    <property type="project" value="UniProtKB-KW"/>
</dbReference>
<sequence>MQAVGLCKQITPDMYAPSIENQLASHSTVEMVNYYHRLFLVCSAPPHYPRTKNLRLATTRTYSQLRYQSTHHSRSLPEDRRKQSSWSLILTSTLLVAVTSGTIWSYQAASREQEQKKKKHIRTHQYSPFEINHSKLLTPDTALIELDIVGTLDPIDSPFYIESVYLKQPALQIERPYTPLSSLTPSGLPPKDPAELASKKTIELLVKRYQDGDMSTYLHHVRKPGNQLEIRGPVPTWWSPKDQIDELVFIAAGTGITPAIQLIRRIFHQQTTTANLPKFKLIYLTRSLDSAYLLDELQKYQSTYPELMTFKLLVDQCVNQTSVTQNLKIDKVGRLTLSDLRKWVGNHNQDGTKKMILVCGPDSLICAVAGCKGRGYNSQGDLGGMLKTLGYSSDQVFKL</sequence>